<dbReference type="Pfam" id="PF00034">
    <property type="entry name" value="Cytochrom_C"/>
    <property type="match status" value="1"/>
</dbReference>
<evidence type="ECO:0000256" key="3">
    <source>
        <dbReference type="ARBA" id="ARBA00023004"/>
    </source>
</evidence>
<keyword evidence="2 4" id="KW-0479">Metal-binding</keyword>
<dbReference type="Gene3D" id="1.10.760.10">
    <property type="entry name" value="Cytochrome c-like domain"/>
    <property type="match status" value="1"/>
</dbReference>
<gene>
    <name evidence="7" type="ORF">SE15_12950</name>
</gene>
<evidence type="ECO:0000256" key="1">
    <source>
        <dbReference type="ARBA" id="ARBA00022617"/>
    </source>
</evidence>
<feature type="domain" description="Cytochrome c" evidence="6">
    <location>
        <begin position="170"/>
        <end position="254"/>
    </location>
</feature>
<accession>A0A0P6XNN4</accession>
<dbReference type="PATRIC" id="fig|869279.4.peg.2517"/>
<name>A0A0P6XNN4_9CHLR</name>
<protein>
    <recommendedName>
        <fullName evidence="6">Cytochrome c domain-containing protein</fullName>
    </recommendedName>
</protein>
<dbReference type="InterPro" id="IPR036909">
    <property type="entry name" value="Cyt_c-like_dom_sf"/>
</dbReference>
<dbReference type="GO" id="GO:0009055">
    <property type="term" value="F:electron transfer activity"/>
    <property type="evidence" value="ECO:0007669"/>
    <property type="project" value="InterPro"/>
</dbReference>
<dbReference type="AlphaFoldDB" id="A0A0P6XNN4"/>
<dbReference type="Proteomes" id="UP000050544">
    <property type="component" value="Unassembled WGS sequence"/>
</dbReference>
<dbReference type="InterPro" id="IPR009056">
    <property type="entry name" value="Cyt_c-like_dom"/>
</dbReference>
<comment type="caution">
    <text evidence="7">The sequence shown here is derived from an EMBL/GenBank/DDBJ whole genome shotgun (WGS) entry which is preliminary data.</text>
</comment>
<evidence type="ECO:0000256" key="2">
    <source>
        <dbReference type="ARBA" id="ARBA00022723"/>
    </source>
</evidence>
<dbReference type="STRING" id="869279.SE15_12950"/>
<dbReference type="GO" id="GO:0020037">
    <property type="term" value="F:heme binding"/>
    <property type="evidence" value="ECO:0007669"/>
    <property type="project" value="InterPro"/>
</dbReference>
<dbReference type="OrthoDB" id="9779283at2"/>
<feature type="domain" description="Cytochrome c" evidence="6">
    <location>
        <begin position="37"/>
        <end position="153"/>
    </location>
</feature>
<keyword evidence="5" id="KW-0472">Membrane</keyword>
<keyword evidence="5" id="KW-1133">Transmembrane helix</keyword>
<evidence type="ECO:0000256" key="5">
    <source>
        <dbReference type="SAM" id="Phobius"/>
    </source>
</evidence>
<evidence type="ECO:0000313" key="7">
    <source>
        <dbReference type="EMBL" id="KPL82028.1"/>
    </source>
</evidence>
<dbReference type="GO" id="GO:0046872">
    <property type="term" value="F:metal ion binding"/>
    <property type="evidence" value="ECO:0007669"/>
    <property type="project" value="UniProtKB-KW"/>
</dbReference>
<reference evidence="7 8" key="1">
    <citation type="submission" date="2015-07" db="EMBL/GenBank/DDBJ databases">
        <title>Whole genome sequence of Thermanaerothrix daxensis DSM 23592.</title>
        <authorList>
            <person name="Hemp J."/>
            <person name="Ward L.M."/>
            <person name="Pace L.A."/>
            <person name="Fischer W.W."/>
        </authorList>
    </citation>
    <scope>NUCLEOTIDE SEQUENCE [LARGE SCALE GENOMIC DNA]</scope>
    <source>
        <strain evidence="7 8">GNS-1</strain>
    </source>
</reference>
<proteinExistence type="predicted"/>
<evidence type="ECO:0000256" key="4">
    <source>
        <dbReference type="PROSITE-ProRule" id="PRU00433"/>
    </source>
</evidence>
<keyword evidence="5" id="KW-0812">Transmembrane</keyword>
<dbReference type="SUPFAM" id="SSF46626">
    <property type="entry name" value="Cytochrome c"/>
    <property type="match status" value="2"/>
</dbReference>
<keyword evidence="8" id="KW-1185">Reference proteome</keyword>
<dbReference type="PROSITE" id="PS51007">
    <property type="entry name" value="CYTC"/>
    <property type="match status" value="2"/>
</dbReference>
<organism evidence="7 8">
    <name type="scientific">Thermanaerothrix daxensis</name>
    <dbReference type="NCBI Taxonomy" id="869279"/>
    <lineage>
        <taxon>Bacteria</taxon>
        <taxon>Bacillati</taxon>
        <taxon>Chloroflexota</taxon>
        <taxon>Anaerolineae</taxon>
        <taxon>Anaerolineales</taxon>
        <taxon>Anaerolineaceae</taxon>
        <taxon>Thermanaerothrix</taxon>
    </lineage>
</organism>
<evidence type="ECO:0000313" key="8">
    <source>
        <dbReference type="Proteomes" id="UP000050544"/>
    </source>
</evidence>
<evidence type="ECO:0000259" key="6">
    <source>
        <dbReference type="PROSITE" id="PS51007"/>
    </source>
</evidence>
<keyword evidence="1 4" id="KW-0349">Heme</keyword>
<keyword evidence="3 4" id="KW-0408">Iron</keyword>
<feature type="transmembrane region" description="Helical" evidence="5">
    <location>
        <begin position="298"/>
        <end position="319"/>
    </location>
</feature>
<sequence length="323" mass="34629">MKRPGVGLVILLFMIMGTWFGLAGSRAAQAQGSAPADDLVLGARLYDDWTEVKGVTPPAGSHPIWARQYTNTLSGPETWRCVTCHGWDYQGKDGAWGSGANYTGFPGIYTARTLPIETLTRLLSGNPDPEHDFSAYLTPAEMRALAVFIREGVIDDRQYIDLVSRKVVGGDPAHGQALYTQTCAACHGADGQQITFRYQGMQVSLASLAVQDPWRFLHRTRFGVARAPEMPIGFTLGWSPQDGRDVLAYAQSLPSGLEPQVTPPLAGQAPTPAPLPGGPAQNFLTGILTALGAMATSLGFALLLGGLLVGILLVVVWILRSRK</sequence>
<dbReference type="EMBL" id="LGKO01000006">
    <property type="protein sequence ID" value="KPL82028.1"/>
    <property type="molecule type" value="Genomic_DNA"/>
</dbReference>
<dbReference type="RefSeq" id="WP_054522544.1">
    <property type="nucleotide sequence ID" value="NZ_LGKO01000006.1"/>
</dbReference>